<comment type="similarity">
    <text evidence="4">Belongs to the peptidase S1C family.</text>
</comment>
<dbReference type="SUPFAM" id="SSF50494">
    <property type="entry name" value="Trypsin-like serine proteases"/>
    <property type="match status" value="1"/>
</dbReference>
<dbReference type="Gene3D" id="2.30.42.10">
    <property type="match status" value="2"/>
</dbReference>
<dbReference type="InterPro" id="IPR009003">
    <property type="entry name" value="Peptidase_S1_PA"/>
</dbReference>
<dbReference type="Pfam" id="PF17820">
    <property type="entry name" value="PDZ_6"/>
    <property type="match status" value="1"/>
</dbReference>
<evidence type="ECO:0000313" key="19">
    <source>
        <dbReference type="EMBL" id="KPW45808.1"/>
    </source>
</evidence>
<evidence type="ECO:0000259" key="18">
    <source>
        <dbReference type="PROSITE" id="PS50106"/>
    </source>
</evidence>
<dbReference type="InterPro" id="IPR001940">
    <property type="entry name" value="Peptidase_S1C"/>
</dbReference>
<dbReference type="GO" id="GO:0004252">
    <property type="term" value="F:serine-type endopeptidase activity"/>
    <property type="evidence" value="ECO:0007669"/>
    <property type="project" value="InterPro"/>
</dbReference>
<evidence type="ECO:0000256" key="10">
    <source>
        <dbReference type="ARBA" id="ARBA00022764"/>
    </source>
</evidence>
<evidence type="ECO:0000256" key="9">
    <source>
        <dbReference type="ARBA" id="ARBA00022737"/>
    </source>
</evidence>
<evidence type="ECO:0000256" key="17">
    <source>
        <dbReference type="SAM" id="MobiDB-lite"/>
    </source>
</evidence>
<feature type="domain" description="PDZ" evidence="18">
    <location>
        <begin position="293"/>
        <end position="367"/>
    </location>
</feature>
<dbReference type="AlphaFoldDB" id="A0A0P9JT93"/>
<evidence type="ECO:0000256" key="6">
    <source>
        <dbReference type="ARBA" id="ARBA00013958"/>
    </source>
</evidence>
<feature type="active site" description="Charge relay system" evidence="15">
    <location>
        <position position="244"/>
    </location>
</feature>
<dbReference type="PATRIC" id="fig|251702.3.peg.2897"/>
<gene>
    <name evidence="19" type="ORF">ALO88_100213</name>
</gene>
<evidence type="ECO:0000256" key="15">
    <source>
        <dbReference type="PIRSR" id="PIRSR611782-1"/>
    </source>
</evidence>
<evidence type="ECO:0000256" key="2">
    <source>
        <dbReference type="ARBA" id="ARBA00002610"/>
    </source>
</evidence>
<dbReference type="PANTHER" id="PTHR22939:SF130">
    <property type="entry name" value="PERIPLASMIC SERINE ENDOPROTEASE DEGP-LIKE-RELATED"/>
    <property type="match status" value="1"/>
</dbReference>
<dbReference type="CDD" id="cd10839">
    <property type="entry name" value="cpPDZ1_DegP-like"/>
    <property type="match status" value="1"/>
</dbReference>
<dbReference type="InterPro" id="IPR041489">
    <property type="entry name" value="PDZ_6"/>
</dbReference>
<evidence type="ECO:0000256" key="4">
    <source>
        <dbReference type="ARBA" id="ARBA00010541"/>
    </source>
</evidence>
<keyword evidence="8" id="KW-0732">Signal</keyword>
<evidence type="ECO:0000256" key="14">
    <source>
        <dbReference type="ARBA" id="ARBA00032850"/>
    </source>
</evidence>
<dbReference type="FunFam" id="2.40.10.120:FF:000007">
    <property type="entry name" value="Periplasmic serine endoprotease DegP-like"/>
    <property type="match status" value="1"/>
</dbReference>
<evidence type="ECO:0000256" key="12">
    <source>
        <dbReference type="ARBA" id="ARBA00022825"/>
    </source>
</evidence>
<dbReference type="Proteomes" id="UP000050425">
    <property type="component" value="Unassembled WGS sequence"/>
</dbReference>
<accession>A0A0P9JT93</accession>
<dbReference type="EC" id="3.4.21.107" evidence="5"/>
<comment type="catalytic activity">
    <reaction evidence="1">
        <text>Acts on substrates that are at least partially unfolded. The cleavage site P1 residue is normally between a pair of hydrophobic residues, such as Val-|-Val.</text>
        <dbReference type="EC" id="3.4.21.107"/>
    </reaction>
</comment>
<name>A0A0P9JT93_9PSED</name>
<dbReference type="PRINTS" id="PR00834">
    <property type="entry name" value="PROTEASES2C"/>
</dbReference>
<dbReference type="Pfam" id="PF13180">
    <property type="entry name" value="PDZ_2"/>
    <property type="match status" value="1"/>
</dbReference>
<evidence type="ECO:0000256" key="16">
    <source>
        <dbReference type="PIRSR" id="PIRSR611782-2"/>
    </source>
</evidence>
<evidence type="ECO:0000313" key="20">
    <source>
        <dbReference type="Proteomes" id="UP000050425"/>
    </source>
</evidence>
<evidence type="ECO:0000256" key="8">
    <source>
        <dbReference type="ARBA" id="ARBA00022729"/>
    </source>
</evidence>
<dbReference type="InterPro" id="IPR036034">
    <property type="entry name" value="PDZ_sf"/>
</dbReference>
<evidence type="ECO:0000256" key="13">
    <source>
        <dbReference type="ARBA" id="ARBA00023016"/>
    </source>
</evidence>
<dbReference type="Pfam" id="PF13365">
    <property type="entry name" value="Trypsin_2"/>
    <property type="match status" value="1"/>
</dbReference>
<dbReference type="GO" id="GO:0042597">
    <property type="term" value="C:periplasmic space"/>
    <property type="evidence" value="ECO:0007669"/>
    <property type="project" value="UniProtKB-SubCell"/>
</dbReference>
<dbReference type="SMART" id="SM00228">
    <property type="entry name" value="PDZ"/>
    <property type="match status" value="2"/>
</dbReference>
<dbReference type="GO" id="GO:0006508">
    <property type="term" value="P:proteolysis"/>
    <property type="evidence" value="ECO:0007669"/>
    <property type="project" value="UniProtKB-KW"/>
</dbReference>
<feature type="region of interest" description="Disordered" evidence="17">
    <location>
        <begin position="101"/>
        <end position="121"/>
    </location>
</feature>
<keyword evidence="13" id="KW-0346">Stress response</keyword>
<dbReference type="NCBIfam" id="TIGR02037">
    <property type="entry name" value="degP_htrA_DO"/>
    <property type="match status" value="1"/>
</dbReference>
<sequence>MLGVFESVALYCLILLVTNGSHMSTPRMKSYFSLIAAVLMLGQVATAQAENLPDFTGLVEQASPAVVNISTRQKLPDRAVANKQMPDLEGLPPMLREFLERSMPPGSRAPGAGKGDRQREAQSLGSGFIISPDGYVLTNNHVIDGADEILVRLSDRSELKAKLIGTDPRTDVAVLKIEGKDLPTAKLGNSNTLKVGEWVLAIGSPFGFDHSVTKGIVSAKGRSLPNDTYVPFIQTDVAINPGNSGGPLFNMAGEVVGINSQIFTRSGGFMGLSFAIPIDVAMDVANQLKASGKVSRGWLGVVIQEVNKDLAESFGLDKPAGALVAQVLEDGPAAKGGLQVGDVILSANGQPVVMSADLPHLIGNLKDGSKAELEVIRDGKRQKLTVTVGALPDEGLEMGGAAGASAERSSNRLGVSVIELTAEQKKTLDIKGGVAIKEVTDGPASLIGLQPGDVITHLNNQAITSGKQFTDVAKSLPKDRSVSMRVLRQGRATFITFKLSE</sequence>
<evidence type="ECO:0000256" key="7">
    <source>
        <dbReference type="ARBA" id="ARBA00022670"/>
    </source>
</evidence>
<dbReference type="PROSITE" id="PS50106">
    <property type="entry name" value="PDZ"/>
    <property type="match status" value="2"/>
</dbReference>
<evidence type="ECO:0000256" key="3">
    <source>
        <dbReference type="ARBA" id="ARBA00004418"/>
    </source>
</evidence>
<evidence type="ECO:0000256" key="5">
    <source>
        <dbReference type="ARBA" id="ARBA00013035"/>
    </source>
</evidence>
<keyword evidence="9" id="KW-0677">Repeat</keyword>
<feature type="binding site" evidence="16">
    <location>
        <position position="171"/>
    </location>
    <ligand>
        <name>substrate</name>
    </ligand>
</feature>
<keyword evidence="7 19" id="KW-0645">Protease</keyword>
<keyword evidence="11" id="KW-0378">Hydrolase</keyword>
<keyword evidence="10" id="KW-0574">Periplasm</keyword>
<evidence type="ECO:0000256" key="1">
    <source>
        <dbReference type="ARBA" id="ARBA00001772"/>
    </source>
</evidence>
<protein>
    <recommendedName>
        <fullName evidence="6">Probable periplasmic serine endoprotease DegP-like</fullName>
        <ecNumber evidence="5">3.4.21.107</ecNumber>
    </recommendedName>
    <alternativeName>
        <fullName evidence="14">Protease Do</fullName>
    </alternativeName>
</protein>
<feature type="binding site" evidence="16">
    <location>
        <begin position="242"/>
        <end position="244"/>
    </location>
    <ligand>
        <name>substrate</name>
    </ligand>
</feature>
<evidence type="ECO:0000256" key="11">
    <source>
        <dbReference type="ARBA" id="ARBA00022801"/>
    </source>
</evidence>
<dbReference type="PANTHER" id="PTHR22939">
    <property type="entry name" value="SERINE PROTEASE FAMILY S1C HTRA-RELATED"/>
    <property type="match status" value="1"/>
</dbReference>
<reference evidence="19 20" key="1">
    <citation type="submission" date="2015-09" db="EMBL/GenBank/DDBJ databases">
        <title>Genome announcement of multiple Pseudomonas syringae strains.</title>
        <authorList>
            <person name="Thakur S."/>
            <person name="Wang P.W."/>
            <person name="Gong Y."/>
            <person name="Weir B.S."/>
            <person name="Guttman D.S."/>
        </authorList>
    </citation>
    <scope>NUCLEOTIDE SEQUENCE [LARGE SCALE GENOMIC DNA]</scope>
    <source>
        <strain evidence="19 20">ICMP4303</strain>
    </source>
</reference>
<comment type="caution">
    <text evidence="19">The sequence shown here is derived from an EMBL/GenBank/DDBJ whole genome shotgun (WGS) entry which is preliminary data.</text>
</comment>
<feature type="active site" description="Charge relay system" evidence="15">
    <location>
        <position position="171"/>
    </location>
</feature>
<feature type="binding site" evidence="16">
    <location>
        <position position="141"/>
    </location>
    <ligand>
        <name>substrate</name>
    </ligand>
</feature>
<comment type="function">
    <text evidence="2">Might be efficient in the degradation of transiently denatured and unfolded proteins which accumulate in the periplasm following stress conditions.</text>
</comment>
<comment type="subcellular location">
    <subcellularLocation>
        <location evidence="3">Periplasm</location>
    </subcellularLocation>
</comment>
<dbReference type="InterPro" id="IPR001478">
    <property type="entry name" value="PDZ"/>
</dbReference>
<dbReference type="InterPro" id="IPR011782">
    <property type="entry name" value="Pept_S1C_Do"/>
</dbReference>
<organism evidence="19 20">
    <name type="scientific">Pseudomonas syringae pv. antirrhini</name>
    <dbReference type="NCBI Taxonomy" id="251702"/>
    <lineage>
        <taxon>Bacteria</taxon>
        <taxon>Pseudomonadati</taxon>
        <taxon>Pseudomonadota</taxon>
        <taxon>Gammaproteobacteria</taxon>
        <taxon>Pseudomonadales</taxon>
        <taxon>Pseudomonadaceae</taxon>
        <taxon>Pseudomonas</taxon>
    </lineage>
</organism>
<keyword evidence="12" id="KW-0720">Serine protease</keyword>
<dbReference type="EMBL" id="LJPT01000140">
    <property type="protein sequence ID" value="KPW45808.1"/>
    <property type="molecule type" value="Genomic_DNA"/>
</dbReference>
<proteinExistence type="inferred from homology"/>
<dbReference type="Gene3D" id="2.40.10.120">
    <property type="match status" value="1"/>
</dbReference>
<feature type="domain" description="PDZ" evidence="18">
    <location>
        <begin position="403"/>
        <end position="476"/>
    </location>
</feature>
<feature type="active site" description="Charge relay system" evidence="15">
    <location>
        <position position="141"/>
    </location>
</feature>
<dbReference type="SUPFAM" id="SSF50156">
    <property type="entry name" value="PDZ domain-like"/>
    <property type="match status" value="2"/>
</dbReference>